<evidence type="ECO:0000313" key="15">
    <source>
        <dbReference type="Proteomes" id="UP001230051"/>
    </source>
</evidence>
<comment type="function">
    <text evidence="10">Component of the membrane attack complex (MAC), a multiprotein complex activated by the complement cascade, which inserts into a target cell membrane and forms a pore, leading to target cell membrane rupture and cell lysis. The MAC is initiated by proteolytic cleavage of C5 into complement C5b in response to the classical, alternative, lectin and GZMK complement pathways. The complement pathways consist in a cascade of proteins that leads to phagocytosis and breakdown of pathogens and signaling that strengthens the adaptive immune system. C8B, together with C8A and C8G, inserts into the target membrane, but does not form pores by itself. During MAC assembly, associates with C5b, C6 and C7 to form the C5b8 intermediate complex that inserts into the target membrane and traverses the bilayer increasing membrane rigidity.</text>
</comment>
<dbReference type="PRINTS" id="PR00764">
    <property type="entry name" value="COMPLEMENTC9"/>
</dbReference>
<keyword evidence="8" id="KW-0325">Glycoprotein</keyword>
<dbReference type="SUPFAM" id="SSF82895">
    <property type="entry name" value="TSP-1 type 1 repeat"/>
    <property type="match status" value="1"/>
</dbReference>
<proteinExistence type="predicted"/>
<evidence type="ECO:0000256" key="9">
    <source>
        <dbReference type="ARBA" id="ARBA00031383"/>
    </source>
</evidence>
<evidence type="ECO:0000256" key="7">
    <source>
        <dbReference type="ARBA" id="ARBA00023157"/>
    </source>
</evidence>
<reference evidence="14" key="1">
    <citation type="submission" date="2022-02" db="EMBL/GenBank/DDBJ databases">
        <title>Atlantic sturgeon de novo genome assembly.</title>
        <authorList>
            <person name="Stock M."/>
            <person name="Klopp C."/>
            <person name="Guiguen Y."/>
            <person name="Cabau C."/>
            <person name="Parinello H."/>
            <person name="Santidrian Yebra-Pimentel E."/>
            <person name="Kuhl H."/>
            <person name="Dirks R.P."/>
            <person name="Guessner J."/>
            <person name="Wuertz S."/>
            <person name="Du K."/>
            <person name="Schartl M."/>
        </authorList>
    </citation>
    <scope>NUCLEOTIDE SEQUENCE</scope>
    <source>
        <strain evidence="14">STURGEONOMICS-FGT-2020</strain>
        <tissue evidence="14">Whole blood</tissue>
    </source>
</reference>
<name>A0AAD8DAF4_ACIOX</name>
<feature type="region of interest" description="Disordered" evidence="12">
    <location>
        <begin position="160"/>
        <end position="186"/>
    </location>
</feature>
<dbReference type="PROSITE" id="PS50092">
    <property type="entry name" value="TSP1"/>
    <property type="match status" value="1"/>
</dbReference>
<evidence type="ECO:0000256" key="11">
    <source>
        <dbReference type="ARBA" id="ARBA00093472"/>
    </source>
</evidence>
<evidence type="ECO:0000256" key="10">
    <source>
        <dbReference type="ARBA" id="ARBA00093292"/>
    </source>
</evidence>
<comment type="caution">
    <text evidence="14">The sequence shown here is derived from an EMBL/GenBank/DDBJ whole genome shotgun (WGS) entry which is preliminary data.</text>
</comment>
<dbReference type="GO" id="GO:0006956">
    <property type="term" value="P:complement activation"/>
    <property type="evidence" value="ECO:0007669"/>
    <property type="project" value="TreeGrafter"/>
</dbReference>
<evidence type="ECO:0000313" key="14">
    <source>
        <dbReference type="EMBL" id="KAK1164233.1"/>
    </source>
</evidence>
<dbReference type="PANTHER" id="PTHR45742">
    <property type="entry name" value="COMPLEMENT COMPONENT C6"/>
    <property type="match status" value="1"/>
</dbReference>
<dbReference type="InterPro" id="IPR000884">
    <property type="entry name" value="TSP1_rpt"/>
</dbReference>
<sequence length="186" mass="20650">MKIGANIEGVYVHGGVKAGFCAGMLKEIGGKKTVQYIKMCIWISLLQDIYIHYITRMAYKQLPTADLMQEWGEAVQYNPEFIDSKTEPLFQLVTGTDFANGNLIRRNMQQALEEYLAESSSCRCSQCLNNGVAVLKGSVDGSWSCWSSWSSCMNQEKRRTHQCTHPPPHNGGSPCSGIDAESTPCK</sequence>
<evidence type="ECO:0000256" key="2">
    <source>
        <dbReference type="ARBA" id="ARBA00004613"/>
    </source>
</evidence>
<evidence type="ECO:0000256" key="6">
    <source>
        <dbReference type="ARBA" id="ARBA00023136"/>
    </source>
</evidence>
<dbReference type="EMBL" id="JAGXEW010000014">
    <property type="protein sequence ID" value="KAK1164233.1"/>
    <property type="molecule type" value="Genomic_DNA"/>
</dbReference>
<dbReference type="Proteomes" id="UP001230051">
    <property type="component" value="Unassembled WGS sequence"/>
</dbReference>
<dbReference type="Gene3D" id="2.20.100.10">
    <property type="entry name" value="Thrombospondin type-1 (TSP1) repeat"/>
    <property type="match status" value="1"/>
</dbReference>
<evidence type="ECO:0000256" key="8">
    <source>
        <dbReference type="ARBA" id="ARBA00023180"/>
    </source>
</evidence>
<keyword evidence="7" id="KW-1015">Disulfide bond</keyword>
<feature type="domain" description="MACPF" evidence="13">
    <location>
        <begin position="64"/>
        <end position="115"/>
    </location>
</feature>
<gene>
    <name evidence="14" type="primary">C8B</name>
    <name evidence="14" type="ORF">AOXY_G16275</name>
</gene>
<organism evidence="14 15">
    <name type="scientific">Acipenser oxyrinchus oxyrinchus</name>
    <dbReference type="NCBI Taxonomy" id="40147"/>
    <lineage>
        <taxon>Eukaryota</taxon>
        <taxon>Metazoa</taxon>
        <taxon>Chordata</taxon>
        <taxon>Craniata</taxon>
        <taxon>Vertebrata</taxon>
        <taxon>Euteleostomi</taxon>
        <taxon>Actinopterygii</taxon>
        <taxon>Chondrostei</taxon>
        <taxon>Acipenseriformes</taxon>
        <taxon>Acipenseridae</taxon>
        <taxon>Acipenser</taxon>
    </lineage>
</organism>
<keyword evidence="15" id="KW-1185">Reference proteome</keyword>
<protein>
    <recommendedName>
        <fullName evidence="3">Complement component C8 beta chain</fullName>
    </recommendedName>
    <alternativeName>
        <fullName evidence="9">Complement component 8 subunit beta</fullName>
    </alternativeName>
</protein>
<keyword evidence="4" id="KW-0964">Secreted</keyword>
<keyword evidence="6" id="KW-0472">Membrane</keyword>
<dbReference type="GO" id="GO:0031640">
    <property type="term" value="P:killing of cells of another organism"/>
    <property type="evidence" value="ECO:0007669"/>
    <property type="project" value="UniProtKB-KW"/>
</dbReference>
<evidence type="ECO:0000256" key="12">
    <source>
        <dbReference type="SAM" id="MobiDB-lite"/>
    </source>
</evidence>
<evidence type="ECO:0000256" key="4">
    <source>
        <dbReference type="ARBA" id="ARBA00022525"/>
    </source>
</evidence>
<evidence type="ECO:0000256" key="3">
    <source>
        <dbReference type="ARBA" id="ARBA00013949"/>
    </source>
</evidence>
<dbReference type="GO" id="GO:0005579">
    <property type="term" value="C:membrane attack complex"/>
    <property type="evidence" value="ECO:0007669"/>
    <property type="project" value="InterPro"/>
</dbReference>
<comment type="subcellular location">
    <subcellularLocation>
        <location evidence="1">Membrane</location>
    </subcellularLocation>
    <subcellularLocation>
        <location evidence="2">Secreted</location>
    </subcellularLocation>
</comment>
<evidence type="ECO:0000256" key="1">
    <source>
        <dbReference type="ARBA" id="ARBA00004370"/>
    </source>
</evidence>
<dbReference type="Pfam" id="PF01823">
    <property type="entry name" value="MACPF"/>
    <property type="match status" value="1"/>
</dbReference>
<dbReference type="InterPro" id="IPR036383">
    <property type="entry name" value="TSP1_rpt_sf"/>
</dbReference>
<keyword evidence="5" id="KW-0204">Cytolysis</keyword>
<evidence type="ECO:0000259" key="13">
    <source>
        <dbReference type="Pfam" id="PF01823"/>
    </source>
</evidence>
<dbReference type="GO" id="GO:0005576">
    <property type="term" value="C:extracellular region"/>
    <property type="evidence" value="ECO:0007669"/>
    <property type="project" value="UniProtKB-SubCell"/>
</dbReference>
<dbReference type="PANTHER" id="PTHR45742:SF5">
    <property type="entry name" value="COMPLEMENT COMPONENT C8 BETA CHAIN"/>
    <property type="match status" value="1"/>
</dbReference>
<evidence type="ECO:0000256" key="5">
    <source>
        <dbReference type="ARBA" id="ARBA00022852"/>
    </source>
</evidence>
<accession>A0AAD8DAF4</accession>
<dbReference type="AlphaFoldDB" id="A0AAD8DAF4"/>
<dbReference type="InterPro" id="IPR020864">
    <property type="entry name" value="MACPF"/>
</dbReference>
<dbReference type="InterPro" id="IPR001862">
    <property type="entry name" value="MAC_perforin"/>
</dbReference>
<comment type="subunit">
    <text evidence="11">Heterotrimer of 3 chains: alpha (C8A), beta (C8B) and gamma (C8G); the alpha and gamma chains are disulfide bonded. Component of the membrane attack complex (MAC), composed of complement C5b, C6, C7, C8A, C8B, C8G and multiple copies of the pore-forming subunit C9.</text>
</comment>